<gene>
    <name evidence="3" type="ORF">JOB18_034599</name>
</gene>
<keyword evidence="1" id="KW-0175">Coiled coil</keyword>
<evidence type="ECO:0000313" key="4">
    <source>
        <dbReference type="Proteomes" id="UP000693946"/>
    </source>
</evidence>
<feature type="region of interest" description="Disordered" evidence="2">
    <location>
        <begin position="264"/>
        <end position="294"/>
    </location>
</feature>
<comment type="caution">
    <text evidence="3">The sequence shown here is derived from an EMBL/GenBank/DDBJ whole genome shotgun (WGS) entry which is preliminary data.</text>
</comment>
<feature type="region of interest" description="Disordered" evidence="2">
    <location>
        <begin position="413"/>
        <end position="467"/>
    </location>
</feature>
<evidence type="ECO:0000256" key="1">
    <source>
        <dbReference type="SAM" id="Coils"/>
    </source>
</evidence>
<name>A0AAV6SUB8_SOLSE</name>
<proteinExistence type="predicted"/>
<feature type="region of interest" description="Disordered" evidence="2">
    <location>
        <begin position="535"/>
        <end position="555"/>
    </location>
</feature>
<sequence>MEAKLKHNHGTVRKNNIARDVYRPWMIKLGEEELQRKTKGLINILKEEQVLQAQEKLRVKETEAQLRCELQKLRQMFIESDEKLRLQRNQISQLSIHVQRERASREQEILKANKNEERLKKELNKYVLQQAQDKRGANESEEQLRGELKKLRQMLITSDERVRLQMNQIEELDSLLQKKTCSHKHELLAAKKNEAALRKELQKYELCQGRRALQAQEKLKGKETEEQLRGEVKKLRQMFIACDEKMKLLLEKVKQLGSLLQKERASREQELSKATENERRLREELQKERTSHEQEILKVNEEKLKEELERGSASCEQEILKANKSEDKLREELQKERASHEQEILEVNEKRLLEELQKERETYKMNAQCTHLHTAFDTMEWTNIFKQKEHLENNIFEVPAIKIKDTLKSLTFQEGNEGETDMEQVQEESEEDSDMEQLQEENEEDSDMEQLQEDNEEDSDMDHCQTDTKKALSLQAKNQRRTEKPDSQVVVIQKIRASSQEDEDMVKFLSKRNIDGYEAPKLRIQICSFLEDKVKEEEEEEDMRSDPTSESPQEWCEHAEKVPKVPKTSSWWRKFVTSKIW</sequence>
<protein>
    <submittedName>
        <fullName evidence="3">Uncharacterized protein</fullName>
    </submittedName>
</protein>
<evidence type="ECO:0000313" key="3">
    <source>
        <dbReference type="EMBL" id="KAG7520702.1"/>
    </source>
</evidence>
<feature type="compositionally biased region" description="Acidic residues" evidence="2">
    <location>
        <begin position="416"/>
        <end position="460"/>
    </location>
</feature>
<reference evidence="3 4" key="1">
    <citation type="journal article" date="2021" name="Sci. Rep.">
        <title>Chromosome anchoring in Senegalese sole (Solea senegalensis) reveals sex-associated markers and genome rearrangements in flatfish.</title>
        <authorList>
            <person name="Guerrero-Cozar I."/>
            <person name="Gomez-Garrido J."/>
            <person name="Berbel C."/>
            <person name="Martinez-Blanch J.F."/>
            <person name="Alioto T."/>
            <person name="Claros M.G."/>
            <person name="Gagnaire P.A."/>
            <person name="Manchado M."/>
        </authorList>
    </citation>
    <scope>NUCLEOTIDE SEQUENCE [LARGE SCALE GENOMIC DNA]</scope>
    <source>
        <strain evidence="3">Sse05_10M</strain>
    </source>
</reference>
<dbReference type="Proteomes" id="UP000693946">
    <property type="component" value="Linkage Group LG11"/>
</dbReference>
<feature type="coiled-coil region" evidence="1">
    <location>
        <begin position="100"/>
        <end position="154"/>
    </location>
</feature>
<organism evidence="3 4">
    <name type="scientific">Solea senegalensis</name>
    <name type="common">Senegalese sole</name>
    <dbReference type="NCBI Taxonomy" id="28829"/>
    <lineage>
        <taxon>Eukaryota</taxon>
        <taxon>Metazoa</taxon>
        <taxon>Chordata</taxon>
        <taxon>Craniata</taxon>
        <taxon>Vertebrata</taxon>
        <taxon>Euteleostomi</taxon>
        <taxon>Actinopterygii</taxon>
        <taxon>Neopterygii</taxon>
        <taxon>Teleostei</taxon>
        <taxon>Neoteleostei</taxon>
        <taxon>Acanthomorphata</taxon>
        <taxon>Carangaria</taxon>
        <taxon>Pleuronectiformes</taxon>
        <taxon>Pleuronectoidei</taxon>
        <taxon>Soleidae</taxon>
        <taxon>Solea</taxon>
    </lineage>
</organism>
<accession>A0AAV6SUB8</accession>
<dbReference type="AlphaFoldDB" id="A0AAV6SUB8"/>
<keyword evidence="4" id="KW-1185">Reference proteome</keyword>
<dbReference type="EMBL" id="JAGKHQ010000003">
    <property type="protein sequence ID" value="KAG7520702.1"/>
    <property type="molecule type" value="Genomic_DNA"/>
</dbReference>
<evidence type="ECO:0000256" key="2">
    <source>
        <dbReference type="SAM" id="MobiDB-lite"/>
    </source>
</evidence>